<protein>
    <submittedName>
        <fullName evidence="3">Tripartite tricarboxylate transporter substrate binding protein</fullName>
    </submittedName>
</protein>
<dbReference type="InterPro" id="IPR006311">
    <property type="entry name" value="TAT_signal"/>
</dbReference>
<keyword evidence="2" id="KW-0732">Signal</keyword>
<comment type="similarity">
    <text evidence="1">Belongs to the UPF0065 (bug) family.</text>
</comment>
<dbReference type="RefSeq" id="WP_231043487.1">
    <property type="nucleotide sequence ID" value="NZ_CP106881.1"/>
</dbReference>
<reference evidence="3" key="1">
    <citation type="submission" date="2022-09" db="EMBL/GenBank/DDBJ databases">
        <title>The complete genome of Acidovorax sp. 5MLIR.</title>
        <authorList>
            <person name="Liu L."/>
            <person name="Yue J."/>
            <person name="Yang F."/>
            <person name="Yuan J."/>
            <person name="Li L."/>
        </authorList>
    </citation>
    <scope>NUCLEOTIDE SEQUENCE</scope>
    <source>
        <strain evidence="3">5MLIR</strain>
    </source>
</reference>
<dbReference type="InterPro" id="IPR005064">
    <property type="entry name" value="BUG"/>
</dbReference>
<dbReference type="CDD" id="cd13578">
    <property type="entry name" value="PBP2_Bug27"/>
    <property type="match status" value="1"/>
</dbReference>
<dbReference type="PIRSF" id="PIRSF017082">
    <property type="entry name" value="YflP"/>
    <property type="match status" value="1"/>
</dbReference>
<feature type="signal peptide" evidence="2">
    <location>
        <begin position="1"/>
        <end position="27"/>
    </location>
</feature>
<proteinExistence type="inferred from homology"/>
<gene>
    <name evidence="3" type="ORF">M9799_05265</name>
</gene>
<dbReference type="Gene3D" id="3.40.190.150">
    <property type="entry name" value="Bordetella uptake gene, domain 1"/>
    <property type="match status" value="1"/>
</dbReference>
<name>A0ABY6GDQ5_9BURK</name>
<evidence type="ECO:0000256" key="1">
    <source>
        <dbReference type="ARBA" id="ARBA00006987"/>
    </source>
</evidence>
<dbReference type="SUPFAM" id="SSF53850">
    <property type="entry name" value="Periplasmic binding protein-like II"/>
    <property type="match status" value="1"/>
</dbReference>
<evidence type="ECO:0000256" key="2">
    <source>
        <dbReference type="SAM" id="SignalP"/>
    </source>
</evidence>
<feature type="chain" id="PRO_5046722321" evidence="2">
    <location>
        <begin position="28"/>
        <end position="328"/>
    </location>
</feature>
<dbReference type="Proteomes" id="UP001162800">
    <property type="component" value="Chromosome"/>
</dbReference>
<sequence length="328" mass="33978">MPFLSRRQNLSALAASLLLALAGPAQAQPDAYPSKPIRMVVGFPGGGITDVIARAVAMQMGRELGQAVVVDNKPGAGTTIAADAVAKSAPDGYTLLLTDVTTHAINASLYPKLPYDTVRSFTPVGMVASTPLMLVVNAKSPAKTVQELIAQQKSKPGNFGSSGNGTIIHLAGAMLNNAGGIEPVHVPYRGSAPATNALLAGEIDFFFSSLPPALAQVKAGTLRALAVTTPQRVASAAEVPTMVEAGVPRFELVLYNGIVGPAGLPAPVVRKLNDTLAKVLASPEIKATYLQLGAEVVTTGNAEQFNRIVQREMAHYAPLVKSTGAKVE</sequence>
<accession>A0ABY6GDQ5</accession>
<dbReference type="PROSITE" id="PS51318">
    <property type="entry name" value="TAT"/>
    <property type="match status" value="1"/>
</dbReference>
<dbReference type="Pfam" id="PF03401">
    <property type="entry name" value="TctC"/>
    <property type="match status" value="1"/>
</dbReference>
<organism evidence="3 4">
    <name type="scientific">Comamonas endophytica</name>
    <dbReference type="NCBI Taxonomy" id="2949090"/>
    <lineage>
        <taxon>Bacteria</taxon>
        <taxon>Pseudomonadati</taxon>
        <taxon>Pseudomonadota</taxon>
        <taxon>Betaproteobacteria</taxon>
        <taxon>Burkholderiales</taxon>
        <taxon>Comamonadaceae</taxon>
        <taxon>Comamonas</taxon>
    </lineage>
</organism>
<dbReference type="PANTHER" id="PTHR42928:SF5">
    <property type="entry name" value="BLR1237 PROTEIN"/>
    <property type="match status" value="1"/>
</dbReference>
<evidence type="ECO:0000313" key="4">
    <source>
        <dbReference type="Proteomes" id="UP001162800"/>
    </source>
</evidence>
<dbReference type="InterPro" id="IPR042100">
    <property type="entry name" value="Bug_dom1"/>
</dbReference>
<keyword evidence="4" id="KW-1185">Reference proteome</keyword>
<dbReference type="Gene3D" id="3.40.190.10">
    <property type="entry name" value="Periplasmic binding protein-like II"/>
    <property type="match status" value="1"/>
</dbReference>
<dbReference type="PANTHER" id="PTHR42928">
    <property type="entry name" value="TRICARBOXYLATE-BINDING PROTEIN"/>
    <property type="match status" value="1"/>
</dbReference>
<dbReference type="EMBL" id="CP106881">
    <property type="protein sequence ID" value="UYG52652.1"/>
    <property type="molecule type" value="Genomic_DNA"/>
</dbReference>
<evidence type="ECO:0000313" key="3">
    <source>
        <dbReference type="EMBL" id="UYG52652.1"/>
    </source>
</evidence>